<dbReference type="InterPro" id="IPR036390">
    <property type="entry name" value="WH_DNA-bd_sf"/>
</dbReference>
<dbReference type="Gene3D" id="1.10.10.10">
    <property type="entry name" value="Winged helix-like DNA-binding domain superfamily/Winged helix DNA-binding domain"/>
    <property type="match status" value="1"/>
</dbReference>
<dbReference type="InterPro" id="IPR001845">
    <property type="entry name" value="HTH_ArsR_DNA-bd_dom"/>
</dbReference>
<reference evidence="4" key="1">
    <citation type="submission" date="2016-10" db="EMBL/GenBank/DDBJ databases">
        <authorList>
            <person name="Varghese N."/>
            <person name="Submissions S."/>
        </authorList>
    </citation>
    <scope>NUCLEOTIDE SEQUENCE [LARGE SCALE GENOMIC DNA]</scope>
    <source>
        <strain evidence="4">DSM 45722</strain>
    </source>
</reference>
<dbReference type="STRING" id="1960309.SAMN03159343_3749"/>
<dbReference type="InterPro" id="IPR011991">
    <property type="entry name" value="ArsR-like_HTH"/>
</dbReference>
<feature type="domain" description="HTH arsR-type" evidence="2">
    <location>
        <begin position="27"/>
        <end position="109"/>
    </location>
</feature>
<protein>
    <submittedName>
        <fullName evidence="3">Helix-turn-helix domain-containing protein</fullName>
    </submittedName>
</protein>
<proteinExistence type="predicted"/>
<evidence type="ECO:0000256" key="1">
    <source>
        <dbReference type="SAM" id="MobiDB-lite"/>
    </source>
</evidence>
<dbReference type="AlphaFoldDB" id="A0A1G4YY75"/>
<evidence type="ECO:0000313" key="4">
    <source>
        <dbReference type="Proteomes" id="UP000198981"/>
    </source>
</evidence>
<keyword evidence="4" id="KW-1185">Reference proteome</keyword>
<dbReference type="SMART" id="SM00418">
    <property type="entry name" value="HTH_ARSR"/>
    <property type="match status" value="1"/>
</dbReference>
<feature type="region of interest" description="Disordered" evidence="1">
    <location>
        <begin position="1"/>
        <end position="25"/>
    </location>
</feature>
<evidence type="ECO:0000313" key="3">
    <source>
        <dbReference type="EMBL" id="SCX58341.1"/>
    </source>
</evidence>
<name>A0A1G4YY75_9ACTN</name>
<dbReference type="CDD" id="cd00090">
    <property type="entry name" value="HTH_ARSR"/>
    <property type="match status" value="1"/>
</dbReference>
<gene>
    <name evidence="3" type="ORF">SAMN03159343_3749</name>
</gene>
<dbReference type="SUPFAM" id="SSF46785">
    <property type="entry name" value="Winged helix' DNA-binding domain"/>
    <property type="match status" value="1"/>
</dbReference>
<dbReference type="Pfam" id="PF12840">
    <property type="entry name" value="HTH_20"/>
    <property type="match status" value="1"/>
</dbReference>
<dbReference type="InterPro" id="IPR036388">
    <property type="entry name" value="WH-like_DNA-bd_sf"/>
</dbReference>
<dbReference type="EMBL" id="FMUH01000007">
    <property type="protein sequence ID" value="SCX58341.1"/>
    <property type="molecule type" value="Genomic_DNA"/>
</dbReference>
<sequence>MRNWAGSVVGVADDEDPGGVRPVHDPRVLRGLAHPVRGRIVDEMNATGPVRAADVARALGIPANQASFHLRQLAKYGLVEEAEGEGRDRRDRVWRLTAERGLSIDLTDLESRPGGRAAVGVWRTQNRAWAHGVVDAAYAHPPDDDRTTHISSATLRLTKQEARELARDLDAVVARWADRTRGLDDGRRTYLLAEFLQPYPELPPPGR</sequence>
<dbReference type="GO" id="GO:0003700">
    <property type="term" value="F:DNA-binding transcription factor activity"/>
    <property type="evidence" value="ECO:0007669"/>
    <property type="project" value="InterPro"/>
</dbReference>
<organism evidence="3 4">
    <name type="scientific">Klenkia marina</name>
    <dbReference type="NCBI Taxonomy" id="1960309"/>
    <lineage>
        <taxon>Bacteria</taxon>
        <taxon>Bacillati</taxon>
        <taxon>Actinomycetota</taxon>
        <taxon>Actinomycetes</taxon>
        <taxon>Geodermatophilales</taxon>
        <taxon>Geodermatophilaceae</taxon>
        <taxon>Klenkia</taxon>
    </lineage>
</organism>
<evidence type="ECO:0000259" key="2">
    <source>
        <dbReference type="SMART" id="SM00418"/>
    </source>
</evidence>
<dbReference type="Proteomes" id="UP000198981">
    <property type="component" value="Unassembled WGS sequence"/>
</dbReference>
<accession>A0A1G4YY75</accession>